<reference evidence="2" key="1">
    <citation type="submission" date="2016-08" db="EMBL/GenBank/DDBJ databases">
        <title>Complete Genome Seqeunce of Paenibacillus sp. nov. IHBB 9852 from high altitute lake of Indian trans-Himalayas.</title>
        <authorList>
            <person name="Kiran S."/>
            <person name="Swarnkar M.K."/>
            <person name="Rana A."/>
            <person name="Tewari R."/>
            <person name="Gulati A."/>
        </authorList>
    </citation>
    <scope>NUCLEOTIDE SEQUENCE [LARGE SCALE GENOMIC DNA]</scope>
    <source>
        <strain evidence="2">IHBB 9852</strain>
    </source>
</reference>
<proteinExistence type="predicted"/>
<feature type="domain" description="Methyltransferase" evidence="1">
    <location>
        <begin position="53"/>
        <end position="166"/>
    </location>
</feature>
<keyword evidence="2" id="KW-0489">Methyltransferase</keyword>
<keyword evidence="2" id="KW-0808">Transferase</keyword>
<name>A0A1B2E2C5_9BACL</name>
<dbReference type="CDD" id="cd02440">
    <property type="entry name" value="AdoMet_MTases"/>
    <property type="match status" value="1"/>
</dbReference>
<dbReference type="AlphaFoldDB" id="A0A1B2E2C5"/>
<dbReference type="Pfam" id="PF13847">
    <property type="entry name" value="Methyltransf_31"/>
    <property type="match status" value="1"/>
</dbReference>
<dbReference type="EMBL" id="CP016809">
    <property type="protein sequence ID" value="ANY74146.1"/>
    <property type="molecule type" value="Genomic_DNA"/>
</dbReference>
<dbReference type="KEGG" id="pib:BBD41_17015"/>
<dbReference type="Gene3D" id="3.40.50.150">
    <property type="entry name" value="Vaccinia Virus protein VP39"/>
    <property type="match status" value="1"/>
</dbReference>
<dbReference type="SUPFAM" id="SSF53335">
    <property type="entry name" value="S-adenosyl-L-methionine-dependent methyltransferases"/>
    <property type="match status" value="1"/>
</dbReference>
<dbReference type="GO" id="GO:0032259">
    <property type="term" value="P:methylation"/>
    <property type="evidence" value="ECO:0007669"/>
    <property type="project" value="UniProtKB-KW"/>
</dbReference>
<dbReference type="RefSeq" id="WP_099478324.1">
    <property type="nucleotide sequence ID" value="NZ_CP016809.1"/>
</dbReference>
<dbReference type="GO" id="GO:0008168">
    <property type="term" value="F:methyltransferase activity"/>
    <property type="evidence" value="ECO:0007669"/>
    <property type="project" value="UniProtKB-KW"/>
</dbReference>
<accession>A0A1B2E2C5</accession>
<evidence type="ECO:0000259" key="1">
    <source>
        <dbReference type="Pfam" id="PF13847"/>
    </source>
</evidence>
<evidence type="ECO:0000313" key="2">
    <source>
        <dbReference type="EMBL" id="ANY74146.1"/>
    </source>
</evidence>
<dbReference type="InterPro" id="IPR029063">
    <property type="entry name" value="SAM-dependent_MTases_sf"/>
</dbReference>
<organism evidence="2">
    <name type="scientific">Paenibacillus ihbetae</name>
    <dbReference type="NCBI Taxonomy" id="1870820"/>
    <lineage>
        <taxon>Bacteria</taxon>
        <taxon>Bacillati</taxon>
        <taxon>Bacillota</taxon>
        <taxon>Bacilli</taxon>
        <taxon>Bacillales</taxon>
        <taxon>Paenibacillaceae</taxon>
        <taxon>Paenibacillus</taxon>
    </lineage>
</organism>
<dbReference type="PANTHER" id="PTHR43861">
    <property type="entry name" value="TRANS-ACONITATE 2-METHYLTRANSFERASE-RELATED"/>
    <property type="match status" value="1"/>
</dbReference>
<sequence length="204" mass="23450">MEKMIQDFIESSKQQWDEEYKAQMWDYLSDMTEYARYSVVYGYIRKFAATEGILDMGCGAGNLYDLLTEQEKPAYVGVDLSEEAIKIASRKADNSIFHCADINHYTPPRSFDVIVFNESLQYVPNTPAKLLEYAEFLTPGGVIVTSLYSHKNQQDPDYAMVEHKIQEMETCGSFEVVDKVSLFNHKAGLKWYVHVLQPNRTAEK</sequence>
<gene>
    <name evidence="2" type="ORF">BBD41_17015</name>
</gene>
<protein>
    <submittedName>
        <fullName evidence="2">Methyltransferase type 12</fullName>
    </submittedName>
</protein>
<dbReference type="InterPro" id="IPR025714">
    <property type="entry name" value="Methyltranfer_dom"/>
</dbReference>